<dbReference type="InterPro" id="IPR047194">
    <property type="entry name" value="CwlT-like_lysozyme"/>
</dbReference>
<dbReference type="CDD" id="cd16891">
    <property type="entry name" value="CwlT-like"/>
    <property type="match status" value="1"/>
</dbReference>
<sequence length="291" mass="33566">MIRQTLKIILSSSLLIAISFVLLYIVSSLYSPQADHVPLLNDKRVISDDVKAYRPTITQVAKEYGIGDYTDLIMAIVMQESKGKAVDVMQASESLGKPRNSIATPEKSIRAGIQYFKRALNRSDNDPSLALQSYNFGLGFADYVKAHGGKFSPQLAHHYADQKARELQWSSYGDPDYVAHVMRYYNNEKQKRALAKIRSNSKSHRIFSEYDGFCYLFVLMVELREVSFLIQMAILQPIDLVKTVRQKVTIMTDRKYGAAELVYRFLEYFARIDIQMIRWFVEYEHIDLLHH</sequence>
<gene>
    <name evidence="2" type="ORF">NBRC111894_1459</name>
</gene>
<feature type="domain" description="CwlT-like lysozyme" evidence="1">
    <location>
        <begin position="48"/>
        <end position="189"/>
    </location>
</feature>
<dbReference type="Pfam" id="PF13702">
    <property type="entry name" value="Lysozyme_like"/>
    <property type="match status" value="1"/>
</dbReference>
<organism evidence="2 3">
    <name type="scientific">Sporolactobacillus inulinus</name>
    <dbReference type="NCBI Taxonomy" id="2078"/>
    <lineage>
        <taxon>Bacteria</taxon>
        <taxon>Bacillati</taxon>
        <taxon>Bacillota</taxon>
        <taxon>Bacilli</taxon>
        <taxon>Bacillales</taxon>
        <taxon>Sporolactobacillaceae</taxon>
        <taxon>Sporolactobacillus</taxon>
    </lineage>
</organism>
<dbReference type="Proteomes" id="UP000319716">
    <property type="component" value="Unassembled WGS sequence"/>
</dbReference>
<dbReference type="AlphaFoldDB" id="A0A4Y1ZA52"/>
<dbReference type="Gene3D" id="1.10.530.10">
    <property type="match status" value="1"/>
</dbReference>
<protein>
    <submittedName>
        <fullName evidence="2">Lipoprotein, NLP/P60 family</fullName>
    </submittedName>
</protein>
<dbReference type="SUPFAM" id="SSF53955">
    <property type="entry name" value="Lysozyme-like"/>
    <property type="match status" value="1"/>
</dbReference>
<name>A0A4Y1ZA52_9BACL</name>
<evidence type="ECO:0000313" key="2">
    <source>
        <dbReference type="EMBL" id="GAY75905.1"/>
    </source>
</evidence>
<dbReference type="InterPro" id="IPR023346">
    <property type="entry name" value="Lysozyme-like_dom_sf"/>
</dbReference>
<dbReference type="EMBL" id="BEXB01000009">
    <property type="protein sequence ID" value="GAY75905.1"/>
    <property type="molecule type" value="Genomic_DNA"/>
</dbReference>
<proteinExistence type="predicted"/>
<keyword evidence="2" id="KW-0449">Lipoprotein</keyword>
<comment type="caution">
    <text evidence="2">The sequence shown here is derived from an EMBL/GenBank/DDBJ whole genome shotgun (WGS) entry which is preliminary data.</text>
</comment>
<evidence type="ECO:0000259" key="1">
    <source>
        <dbReference type="Pfam" id="PF13702"/>
    </source>
</evidence>
<evidence type="ECO:0000313" key="3">
    <source>
        <dbReference type="Proteomes" id="UP000319716"/>
    </source>
</evidence>
<reference evidence="2 3" key="1">
    <citation type="submission" date="2017-11" db="EMBL/GenBank/DDBJ databases">
        <title>Draft Genome Sequence of Sporolactobacillus inulinus NBRC 111894 Isolated from Koso, a Japanese Sugar-Vegetable Fermented Beverage.</title>
        <authorList>
            <person name="Chiou T.Y."/>
            <person name="Oshima K."/>
            <person name="Suda W."/>
            <person name="Hattori M."/>
            <person name="Takahashi T."/>
        </authorList>
    </citation>
    <scope>NUCLEOTIDE SEQUENCE [LARGE SCALE GENOMIC DNA]</scope>
    <source>
        <strain evidence="2 3">NBRC111894</strain>
    </source>
</reference>
<accession>A0A4Y1ZA52</accession>